<gene>
    <name evidence="2" type="ORF">NCTC12410_00585</name>
</gene>
<accession>A0A377J320</accession>
<reference evidence="2 3" key="1">
    <citation type="submission" date="2018-06" db="EMBL/GenBank/DDBJ databases">
        <authorList>
            <consortium name="Pathogen Informatics"/>
            <person name="Doyle S."/>
        </authorList>
    </citation>
    <scope>NUCLEOTIDE SEQUENCE [LARGE SCALE GENOMIC DNA]</scope>
    <source>
        <strain evidence="2 3">NCTC12410</strain>
    </source>
</reference>
<name>A0A377J320_9HELI</name>
<proteinExistence type="predicted"/>
<dbReference type="OrthoDB" id="5328574at2"/>
<feature type="signal peptide" evidence="1">
    <location>
        <begin position="1"/>
        <end position="25"/>
    </location>
</feature>
<evidence type="ECO:0000313" key="2">
    <source>
        <dbReference type="EMBL" id="STO96768.1"/>
    </source>
</evidence>
<sequence>MQQVRSIVRISLVALACLAWLQATPLESKFTTPTSQVFVGAGALLALQQDLTPHSKPTTYPALSVSGRGGYQYRFFTPLIVRLYLDYTMSVRPTGIESIATSHFLVNSDVVSYFYTLGGVDFGVFGGFGLGIGVYGKEVQEDPNALDSVLAKGFSAFVNGGISVLFSKAHRLELGVKYPLTKLTLPSTPTRDYQEVHILFMYDYVF</sequence>
<dbReference type="Proteomes" id="UP000254841">
    <property type="component" value="Unassembled WGS sequence"/>
</dbReference>
<keyword evidence="1" id="KW-0732">Signal</keyword>
<feature type="chain" id="PRO_5016772569" evidence="1">
    <location>
        <begin position="26"/>
        <end position="206"/>
    </location>
</feature>
<evidence type="ECO:0000313" key="3">
    <source>
        <dbReference type="Proteomes" id="UP000254841"/>
    </source>
</evidence>
<dbReference type="InterPro" id="IPR002718">
    <property type="entry name" value="OMP_Helicobacter"/>
</dbReference>
<protein>
    <submittedName>
        <fullName evidence="2">Outer membrane protein</fullName>
    </submittedName>
</protein>
<evidence type="ECO:0000256" key="1">
    <source>
        <dbReference type="SAM" id="SignalP"/>
    </source>
</evidence>
<dbReference type="AlphaFoldDB" id="A0A377J320"/>
<dbReference type="RefSeq" id="WP_115011070.1">
    <property type="nucleotide sequence ID" value="NZ_UGHV01000001.1"/>
</dbReference>
<organism evidence="2 3">
    <name type="scientific">Helicobacter canis</name>
    <dbReference type="NCBI Taxonomy" id="29419"/>
    <lineage>
        <taxon>Bacteria</taxon>
        <taxon>Pseudomonadati</taxon>
        <taxon>Campylobacterota</taxon>
        <taxon>Epsilonproteobacteria</taxon>
        <taxon>Campylobacterales</taxon>
        <taxon>Helicobacteraceae</taxon>
        <taxon>Helicobacter</taxon>
    </lineage>
</organism>
<dbReference type="Pfam" id="PF01856">
    <property type="entry name" value="HP_OMP"/>
    <property type="match status" value="1"/>
</dbReference>
<dbReference type="EMBL" id="UGHV01000001">
    <property type="protein sequence ID" value="STO96768.1"/>
    <property type="molecule type" value="Genomic_DNA"/>
</dbReference>